<dbReference type="NCBIfam" id="TIGR02887">
    <property type="entry name" value="spore_ger_x_C"/>
    <property type="match status" value="1"/>
</dbReference>
<evidence type="ECO:0000256" key="1">
    <source>
        <dbReference type="ARBA" id="ARBA00004635"/>
    </source>
</evidence>
<keyword evidence="6" id="KW-0564">Palmitate</keyword>
<dbReference type="PROSITE" id="PS51257">
    <property type="entry name" value="PROKAR_LIPOPROTEIN"/>
    <property type="match status" value="1"/>
</dbReference>
<dbReference type="InterPro" id="IPR046953">
    <property type="entry name" value="Spore_GerAC-like_C"/>
</dbReference>
<evidence type="ECO:0000256" key="6">
    <source>
        <dbReference type="ARBA" id="ARBA00023139"/>
    </source>
</evidence>
<evidence type="ECO:0000259" key="9">
    <source>
        <dbReference type="Pfam" id="PF25198"/>
    </source>
</evidence>
<keyword evidence="5" id="KW-0472">Membrane</keyword>
<evidence type="ECO:0000256" key="5">
    <source>
        <dbReference type="ARBA" id="ARBA00023136"/>
    </source>
</evidence>
<accession>A0ABM9CAF5</accession>
<dbReference type="Gene3D" id="3.30.300.210">
    <property type="entry name" value="Nutrient germinant receptor protein C, domain 3"/>
    <property type="match status" value="1"/>
</dbReference>
<dbReference type="Gene3D" id="6.20.190.10">
    <property type="entry name" value="Nutrient germinant receptor protein C, domain 1"/>
    <property type="match status" value="1"/>
</dbReference>
<protein>
    <submittedName>
        <fullName evidence="10">Spore germination protein B3</fullName>
    </submittedName>
</protein>
<reference evidence="10" key="1">
    <citation type="submission" date="2022-01" db="EMBL/GenBank/DDBJ databases">
        <authorList>
            <person name="Criscuolo A."/>
        </authorList>
    </citation>
    <scope>NUCLEOTIDE SEQUENCE</scope>
    <source>
        <strain evidence="10">CIP111893</strain>
    </source>
</reference>
<dbReference type="Pfam" id="PF05504">
    <property type="entry name" value="Spore_GerAC"/>
    <property type="match status" value="1"/>
</dbReference>
<gene>
    <name evidence="10" type="primary">gerBC_3</name>
    <name evidence="10" type="ORF">PAECIP111893_02708</name>
</gene>
<keyword evidence="7" id="KW-0449">Lipoprotein</keyword>
<evidence type="ECO:0000259" key="8">
    <source>
        <dbReference type="Pfam" id="PF05504"/>
    </source>
</evidence>
<dbReference type="Pfam" id="PF25198">
    <property type="entry name" value="Spore_GerAC_N"/>
    <property type="match status" value="1"/>
</dbReference>
<dbReference type="Proteomes" id="UP000838686">
    <property type="component" value="Unassembled WGS sequence"/>
</dbReference>
<comment type="similarity">
    <text evidence="2">Belongs to the GerABKC lipoprotein family.</text>
</comment>
<keyword evidence="4" id="KW-0732">Signal</keyword>
<keyword evidence="3" id="KW-0309">Germination</keyword>
<evidence type="ECO:0000256" key="7">
    <source>
        <dbReference type="ARBA" id="ARBA00023288"/>
    </source>
</evidence>
<dbReference type="PANTHER" id="PTHR35789">
    <property type="entry name" value="SPORE GERMINATION PROTEIN B3"/>
    <property type="match status" value="1"/>
</dbReference>
<keyword evidence="11" id="KW-1185">Reference proteome</keyword>
<dbReference type="InterPro" id="IPR008844">
    <property type="entry name" value="Spore_GerAC-like"/>
</dbReference>
<sequence>MMRWAHMKKQLVMIILAALVATVLSGCWNRAELPEKGFVMGVAIDKTDEGKFKLTTQIYKPAQKTSTQGGGSALSYVIIETEDETLFEAVRDITIQVGRRAQWAHMRVILLGEDVVRKEDIGSVLEYFYRDHEARLTTKVQITRGKAGGYMKVKPKIEQTVSQQMNRIQKAVARNSGKTTDINLLRLAHYLKSEVPNVAIPLASRAKDSQSSIPIAGAAMIKKGKMIGSLSGKSMESLTMLTNQYRKGVLQFMPVPSEKDEIQGVENIEVEEVRTNWKLAIEGDAVRAVLKVNVVGNIGELKYTKLETREDELKLRMQVQQSVKNQLHKIISLLQKKRIDLLDLGNRIYREKPQLWKKWKPDWERRFAESKFDIEVSVDLKSTLTTIGKPFQSR</sequence>
<comment type="subcellular location">
    <subcellularLocation>
        <location evidence="1">Membrane</location>
        <topology evidence="1">Lipid-anchor</topology>
    </subcellularLocation>
</comment>
<feature type="domain" description="Spore germination protein N-terminal" evidence="9">
    <location>
        <begin position="30"/>
        <end position="202"/>
    </location>
</feature>
<comment type="caution">
    <text evidence="10">The sequence shown here is derived from an EMBL/GenBank/DDBJ whole genome shotgun (WGS) entry which is preliminary data.</text>
</comment>
<evidence type="ECO:0000256" key="2">
    <source>
        <dbReference type="ARBA" id="ARBA00007886"/>
    </source>
</evidence>
<evidence type="ECO:0000256" key="3">
    <source>
        <dbReference type="ARBA" id="ARBA00022544"/>
    </source>
</evidence>
<evidence type="ECO:0000313" key="11">
    <source>
        <dbReference type="Proteomes" id="UP000838686"/>
    </source>
</evidence>
<dbReference type="InterPro" id="IPR038501">
    <property type="entry name" value="Spore_GerAC_C_sf"/>
</dbReference>
<evidence type="ECO:0000313" key="10">
    <source>
        <dbReference type="EMBL" id="CAH1207173.1"/>
    </source>
</evidence>
<evidence type="ECO:0000256" key="4">
    <source>
        <dbReference type="ARBA" id="ARBA00022729"/>
    </source>
</evidence>
<dbReference type="EMBL" id="CAKMMF010000013">
    <property type="protein sequence ID" value="CAH1207173.1"/>
    <property type="molecule type" value="Genomic_DNA"/>
</dbReference>
<dbReference type="PANTHER" id="PTHR35789:SF1">
    <property type="entry name" value="SPORE GERMINATION PROTEIN B3"/>
    <property type="match status" value="1"/>
</dbReference>
<feature type="domain" description="Spore germination GerAC-like C-terminal" evidence="8">
    <location>
        <begin position="217"/>
        <end position="382"/>
    </location>
</feature>
<name>A0ABM9CAF5_9BACL</name>
<dbReference type="InterPro" id="IPR057336">
    <property type="entry name" value="GerAC_N"/>
</dbReference>
<proteinExistence type="inferred from homology"/>
<organism evidence="10 11">
    <name type="scientific">Paenibacillus plantiphilus</name>
    <dbReference type="NCBI Taxonomy" id="2905650"/>
    <lineage>
        <taxon>Bacteria</taxon>
        <taxon>Bacillati</taxon>
        <taxon>Bacillota</taxon>
        <taxon>Bacilli</taxon>
        <taxon>Bacillales</taxon>
        <taxon>Paenibacillaceae</taxon>
        <taxon>Paenibacillus</taxon>
    </lineage>
</organism>